<comment type="caution">
    <text evidence="3">The sequence shown here is derived from an EMBL/GenBank/DDBJ whole genome shotgun (WGS) entry which is preliminary data.</text>
</comment>
<feature type="coiled-coil region" evidence="1">
    <location>
        <begin position="36"/>
        <end position="63"/>
    </location>
</feature>
<evidence type="ECO:0000313" key="3">
    <source>
        <dbReference type="EMBL" id="KAK7871453.1"/>
    </source>
</evidence>
<dbReference type="AlphaFoldDB" id="A0AAN9Z7Q3"/>
<evidence type="ECO:0000313" key="4">
    <source>
        <dbReference type="Proteomes" id="UP001378592"/>
    </source>
</evidence>
<keyword evidence="4" id="KW-1185">Reference proteome</keyword>
<keyword evidence="1" id="KW-0175">Coiled coil</keyword>
<sequence length="187" mass="21634">MGRRFMSKEKENTNLVIDPQQQNEEEVLRQQDLLVLRRVRARMQRTQRNIAKLNDNLRFLRRCAISCLDIVDNAVDIIEQERDDNRRMLQLVEQDDPTSLSSRRHTVNPMIAGYTLKRATISLQRLTSMRPLQNHQLRQSTAQIRSMLQVSDSEDDSRDGPRMNSVVSDSELLSSGEEESVSSTHSV</sequence>
<feature type="region of interest" description="Disordered" evidence="2">
    <location>
        <begin position="147"/>
        <end position="187"/>
    </location>
</feature>
<dbReference type="Proteomes" id="UP001378592">
    <property type="component" value="Unassembled WGS sequence"/>
</dbReference>
<name>A0AAN9Z7Q3_9ORTH</name>
<organism evidence="3 4">
    <name type="scientific">Gryllus longicercus</name>
    <dbReference type="NCBI Taxonomy" id="2509291"/>
    <lineage>
        <taxon>Eukaryota</taxon>
        <taxon>Metazoa</taxon>
        <taxon>Ecdysozoa</taxon>
        <taxon>Arthropoda</taxon>
        <taxon>Hexapoda</taxon>
        <taxon>Insecta</taxon>
        <taxon>Pterygota</taxon>
        <taxon>Neoptera</taxon>
        <taxon>Polyneoptera</taxon>
        <taxon>Orthoptera</taxon>
        <taxon>Ensifera</taxon>
        <taxon>Gryllidea</taxon>
        <taxon>Grylloidea</taxon>
        <taxon>Gryllidae</taxon>
        <taxon>Gryllinae</taxon>
        <taxon>Gryllus</taxon>
    </lineage>
</organism>
<feature type="compositionally biased region" description="Low complexity" evidence="2">
    <location>
        <begin position="165"/>
        <end position="187"/>
    </location>
</feature>
<protein>
    <submittedName>
        <fullName evidence="3">Uncharacterized protein</fullName>
    </submittedName>
</protein>
<evidence type="ECO:0000256" key="1">
    <source>
        <dbReference type="SAM" id="Coils"/>
    </source>
</evidence>
<proteinExistence type="predicted"/>
<accession>A0AAN9Z7Q3</accession>
<dbReference type="EMBL" id="JAZDUA010000039">
    <property type="protein sequence ID" value="KAK7871453.1"/>
    <property type="molecule type" value="Genomic_DNA"/>
</dbReference>
<evidence type="ECO:0000256" key="2">
    <source>
        <dbReference type="SAM" id="MobiDB-lite"/>
    </source>
</evidence>
<reference evidence="3 4" key="1">
    <citation type="submission" date="2024-03" db="EMBL/GenBank/DDBJ databases">
        <title>The genome assembly and annotation of the cricket Gryllus longicercus Weissman &amp; Gray.</title>
        <authorList>
            <person name="Szrajer S."/>
            <person name="Gray D."/>
            <person name="Ylla G."/>
        </authorList>
    </citation>
    <scope>NUCLEOTIDE SEQUENCE [LARGE SCALE GENOMIC DNA]</scope>
    <source>
        <strain evidence="3">DAG 2021-001</strain>
        <tissue evidence="3">Whole body minus gut</tissue>
    </source>
</reference>
<gene>
    <name evidence="3" type="ORF">R5R35_010835</name>
</gene>